<gene>
    <name evidence="4" type="ORF">MPH_02095</name>
</gene>
<evidence type="ECO:0000313" key="5">
    <source>
        <dbReference type="Proteomes" id="UP000007129"/>
    </source>
</evidence>
<dbReference type="SUPFAM" id="SSF51735">
    <property type="entry name" value="NAD(P)-binding Rossmann-fold domains"/>
    <property type="match status" value="1"/>
</dbReference>
<evidence type="ECO:0000256" key="1">
    <source>
        <dbReference type="ARBA" id="ARBA00023002"/>
    </source>
</evidence>
<dbReference type="PANTHER" id="PTHR43818">
    <property type="entry name" value="BCDNA.GH03377"/>
    <property type="match status" value="1"/>
</dbReference>
<comment type="caution">
    <text evidence="4">The sequence shown here is derived from an EMBL/GenBank/DDBJ whole genome shotgun (WGS) entry which is preliminary data.</text>
</comment>
<dbReference type="VEuPathDB" id="FungiDB:MPH_02095"/>
<dbReference type="HOGENOM" id="CLU_146169_0_0_1"/>
<dbReference type="Proteomes" id="UP000007129">
    <property type="component" value="Unassembled WGS sequence"/>
</dbReference>
<feature type="domain" description="Gfo/Idh/MocA-like oxidoreductase N-terminal" evidence="3">
    <location>
        <begin position="23"/>
        <end position="133"/>
    </location>
</feature>
<dbReference type="AlphaFoldDB" id="K2S0T8"/>
<dbReference type="InParanoid" id="K2S0T8"/>
<dbReference type="STRING" id="1126212.K2S0T8"/>
<dbReference type="Pfam" id="PF01408">
    <property type="entry name" value="GFO_IDH_MocA"/>
    <property type="match status" value="1"/>
</dbReference>
<dbReference type="GO" id="GO:0000166">
    <property type="term" value="F:nucleotide binding"/>
    <property type="evidence" value="ECO:0007669"/>
    <property type="project" value="InterPro"/>
</dbReference>
<dbReference type="EMBL" id="AHHD01000083">
    <property type="protein sequence ID" value="EKG20568.1"/>
    <property type="molecule type" value="Genomic_DNA"/>
</dbReference>
<evidence type="ECO:0000313" key="4">
    <source>
        <dbReference type="EMBL" id="EKG20568.1"/>
    </source>
</evidence>
<name>K2S0T8_MACPH</name>
<dbReference type="InterPro" id="IPR036291">
    <property type="entry name" value="NAD(P)-bd_dom_sf"/>
</dbReference>
<dbReference type="GO" id="GO:0016491">
    <property type="term" value="F:oxidoreductase activity"/>
    <property type="evidence" value="ECO:0007669"/>
    <property type="project" value="UniProtKB-KW"/>
</dbReference>
<protein>
    <submittedName>
        <fullName evidence="4">Oxidoreductase</fullName>
    </submittedName>
</protein>
<evidence type="ECO:0000259" key="3">
    <source>
        <dbReference type="Pfam" id="PF01408"/>
    </source>
</evidence>
<evidence type="ECO:0000256" key="2">
    <source>
        <dbReference type="SAM" id="MobiDB-lite"/>
    </source>
</evidence>
<reference evidence="4 5" key="1">
    <citation type="journal article" date="2012" name="BMC Genomics">
        <title>Tools to kill: Genome of one of the most destructive plant pathogenic fungi Macrophomina phaseolina.</title>
        <authorList>
            <person name="Islam M.S."/>
            <person name="Haque M.S."/>
            <person name="Islam M.M."/>
            <person name="Emdad E.M."/>
            <person name="Halim A."/>
            <person name="Hossen Q.M.M."/>
            <person name="Hossain M.Z."/>
            <person name="Ahmed B."/>
            <person name="Rahim S."/>
            <person name="Rahman M.S."/>
            <person name="Alam M.M."/>
            <person name="Hou S."/>
            <person name="Wan X."/>
            <person name="Saito J.A."/>
            <person name="Alam M."/>
        </authorList>
    </citation>
    <scope>NUCLEOTIDE SEQUENCE [LARGE SCALE GENOMIC DNA]</scope>
    <source>
        <strain evidence="4 5">MS6</strain>
    </source>
</reference>
<organism evidence="4 5">
    <name type="scientific">Macrophomina phaseolina (strain MS6)</name>
    <name type="common">Charcoal rot fungus</name>
    <dbReference type="NCBI Taxonomy" id="1126212"/>
    <lineage>
        <taxon>Eukaryota</taxon>
        <taxon>Fungi</taxon>
        <taxon>Dikarya</taxon>
        <taxon>Ascomycota</taxon>
        <taxon>Pezizomycotina</taxon>
        <taxon>Dothideomycetes</taxon>
        <taxon>Dothideomycetes incertae sedis</taxon>
        <taxon>Botryosphaeriales</taxon>
        <taxon>Botryosphaeriaceae</taxon>
        <taxon>Macrophomina</taxon>
    </lineage>
</organism>
<dbReference type="InterPro" id="IPR000683">
    <property type="entry name" value="Gfo/Idh/MocA-like_OxRdtase_N"/>
</dbReference>
<accession>K2S0T8</accession>
<keyword evidence="1" id="KW-0560">Oxidoreductase</keyword>
<dbReference type="Gene3D" id="3.40.50.720">
    <property type="entry name" value="NAD(P)-binding Rossmann-like Domain"/>
    <property type="match status" value="1"/>
</dbReference>
<proteinExistence type="predicted"/>
<dbReference type="InterPro" id="IPR050463">
    <property type="entry name" value="Gfo/Idh/MocA_oxidrdct_glycsds"/>
</dbReference>
<dbReference type="OrthoDB" id="446809at2759"/>
<dbReference type="PANTHER" id="PTHR43818:SF11">
    <property type="entry name" value="BCDNA.GH03377"/>
    <property type="match status" value="1"/>
</dbReference>
<feature type="region of interest" description="Disordered" evidence="2">
    <location>
        <begin position="127"/>
        <end position="150"/>
    </location>
</feature>
<sequence length="150" mass="16621">MAPAVNNMDSLHNMPPKAPTATVKIGVVGLGRMGKRHAKTLMYRTPTAKLVAVCTISEVELKWAREFFGPGSGVTVYDDYAKMLEHEGLQAVWVSTSTDLHASQAIAAINKGLHVLCEKPLSTSIEEVSRHPARKEKEWHERERESKNES</sequence>